<evidence type="ECO:0000256" key="2">
    <source>
        <dbReference type="SAM" id="Phobius"/>
    </source>
</evidence>
<comment type="caution">
    <text evidence="3">The sequence shown here is derived from an EMBL/GenBank/DDBJ whole genome shotgun (WGS) entry which is preliminary data.</text>
</comment>
<evidence type="ECO:0000313" key="4">
    <source>
        <dbReference type="Proteomes" id="UP000747542"/>
    </source>
</evidence>
<evidence type="ECO:0000313" key="3">
    <source>
        <dbReference type="EMBL" id="KAG7177873.1"/>
    </source>
</evidence>
<accession>A0A8J5TVE8</accession>
<gene>
    <name evidence="3" type="ORF">Hamer_G025550</name>
</gene>
<feature type="compositionally biased region" description="Acidic residues" evidence="1">
    <location>
        <begin position="55"/>
        <end position="70"/>
    </location>
</feature>
<keyword evidence="2" id="KW-0812">Transmembrane</keyword>
<proteinExistence type="predicted"/>
<sequence length="298" mass="32183">MAAIMKDKGLSASDILHNLGSLFTVADQDTPNPDDNNTTSRDNNTTSGETRERGEDEEETSDTKDEDSEEGSSSTSQPETDSTSTVSLRPYNPSAGSERYHPRPYRPLGQGGGWGGGGNQHRSIITNRRHTTLRPTLRPPYQPPPIKPTELDVLHTSTPSSNDNKLPFGLPGGGIPVGTLSGQAYHPRYNNDYIPVYDNDPNSLNMSTKSAIMAASVLGGVAMCVFLAILVVVMYRGRVRFRRTPLALSSNASSSSLPPIYSTRFSGGKSTSKSSGLWGTLKKRFDPYSLSPTPTVMT</sequence>
<feature type="region of interest" description="Disordered" evidence="1">
    <location>
        <begin position="25"/>
        <end position="122"/>
    </location>
</feature>
<feature type="compositionally biased region" description="Gly residues" evidence="1">
    <location>
        <begin position="109"/>
        <end position="119"/>
    </location>
</feature>
<evidence type="ECO:0000256" key="1">
    <source>
        <dbReference type="SAM" id="MobiDB-lite"/>
    </source>
</evidence>
<protein>
    <submittedName>
        <fullName evidence="3">Uncharacterized protein</fullName>
    </submittedName>
</protein>
<feature type="transmembrane region" description="Helical" evidence="2">
    <location>
        <begin position="211"/>
        <end position="235"/>
    </location>
</feature>
<keyword evidence="2" id="KW-0472">Membrane</keyword>
<organism evidence="3 4">
    <name type="scientific">Homarus americanus</name>
    <name type="common">American lobster</name>
    <dbReference type="NCBI Taxonomy" id="6706"/>
    <lineage>
        <taxon>Eukaryota</taxon>
        <taxon>Metazoa</taxon>
        <taxon>Ecdysozoa</taxon>
        <taxon>Arthropoda</taxon>
        <taxon>Crustacea</taxon>
        <taxon>Multicrustacea</taxon>
        <taxon>Malacostraca</taxon>
        <taxon>Eumalacostraca</taxon>
        <taxon>Eucarida</taxon>
        <taxon>Decapoda</taxon>
        <taxon>Pleocyemata</taxon>
        <taxon>Astacidea</taxon>
        <taxon>Nephropoidea</taxon>
        <taxon>Nephropidae</taxon>
        <taxon>Homarus</taxon>
    </lineage>
</organism>
<keyword evidence="2" id="KW-1133">Transmembrane helix</keyword>
<feature type="compositionally biased region" description="Low complexity" evidence="1">
    <location>
        <begin position="27"/>
        <end position="48"/>
    </location>
</feature>
<dbReference type="EMBL" id="JAHLQT010001474">
    <property type="protein sequence ID" value="KAG7177873.1"/>
    <property type="molecule type" value="Genomic_DNA"/>
</dbReference>
<dbReference type="AlphaFoldDB" id="A0A8J5TVE8"/>
<dbReference type="Proteomes" id="UP000747542">
    <property type="component" value="Unassembled WGS sequence"/>
</dbReference>
<reference evidence="3" key="1">
    <citation type="journal article" date="2021" name="Sci. Adv.">
        <title>The American lobster genome reveals insights on longevity, neural, and immune adaptations.</title>
        <authorList>
            <person name="Polinski J.M."/>
            <person name="Zimin A.V."/>
            <person name="Clark K.F."/>
            <person name="Kohn A.B."/>
            <person name="Sadowski N."/>
            <person name="Timp W."/>
            <person name="Ptitsyn A."/>
            <person name="Khanna P."/>
            <person name="Romanova D.Y."/>
            <person name="Williams P."/>
            <person name="Greenwood S.J."/>
            <person name="Moroz L.L."/>
            <person name="Walt D.R."/>
            <person name="Bodnar A.G."/>
        </authorList>
    </citation>
    <scope>NUCLEOTIDE SEQUENCE</scope>
    <source>
        <strain evidence="3">GMGI-L3</strain>
    </source>
</reference>
<name>A0A8J5TVE8_HOMAM</name>
<feature type="compositionally biased region" description="Low complexity" evidence="1">
    <location>
        <begin position="71"/>
        <end position="80"/>
    </location>
</feature>
<keyword evidence="4" id="KW-1185">Reference proteome</keyword>